<dbReference type="EMBL" id="JAVRAA010000004">
    <property type="protein sequence ID" value="MDT0337304.1"/>
    <property type="molecule type" value="Genomic_DNA"/>
</dbReference>
<dbReference type="PIRSF" id="PIRSF006324">
    <property type="entry name" value="LeuE"/>
    <property type="match status" value="1"/>
</dbReference>
<accession>A0AAE4K802</accession>
<feature type="transmembrane region" description="Helical" evidence="6">
    <location>
        <begin position="43"/>
        <end position="65"/>
    </location>
</feature>
<evidence type="ECO:0000256" key="1">
    <source>
        <dbReference type="ARBA" id="ARBA00004651"/>
    </source>
</evidence>
<feature type="transmembrane region" description="Helical" evidence="6">
    <location>
        <begin position="117"/>
        <end position="135"/>
    </location>
</feature>
<gene>
    <name evidence="7" type="ORF">RJN63_10730</name>
</gene>
<sequence>MSLESLLLFIPSCFALNMAFGPNNLLSITIGAHHGLRPALLAAAGRLVAFALMIGVAAVGMGALLMASQMAFTVVKVLGAAYLIWLGCKLFFARVELGGQPLEPQQRSIAGYVRKEFLVAIGNPKAILVFTAFFPQFVVPENYLSSFLTLGAIFLALEVVAIAAYAYAGTRLSGLMQNARGLRWMNRISGGMMIFFGTLLALAKRPAA</sequence>
<evidence type="ECO:0000256" key="6">
    <source>
        <dbReference type="SAM" id="Phobius"/>
    </source>
</evidence>
<dbReference type="AlphaFoldDB" id="A0AAE4K802"/>
<comment type="subcellular location">
    <subcellularLocation>
        <location evidence="1">Cell membrane</location>
        <topology evidence="1">Multi-pass membrane protein</topology>
    </subcellularLocation>
</comment>
<dbReference type="GO" id="GO:0015171">
    <property type="term" value="F:amino acid transmembrane transporter activity"/>
    <property type="evidence" value="ECO:0007669"/>
    <property type="project" value="TreeGrafter"/>
</dbReference>
<evidence type="ECO:0000256" key="2">
    <source>
        <dbReference type="ARBA" id="ARBA00022475"/>
    </source>
</evidence>
<feature type="transmembrane region" description="Helical" evidence="6">
    <location>
        <begin position="184"/>
        <end position="203"/>
    </location>
</feature>
<comment type="caution">
    <text evidence="7">The sequence shown here is derived from an EMBL/GenBank/DDBJ whole genome shotgun (WGS) entry which is preliminary data.</text>
</comment>
<proteinExistence type="predicted"/>
<protein>
    <submittedName>
        <fullName evidence="7">LysE family translocator</fullName>
    </submittedName>
</protein>
<feature type="transmembrane region" description="Helical" evidence="6">
    <location>
        <begin position="147"/>
        <end position="168"/>
    </location>
</feature>
<dbReference type="RefSeq" id="WP_121043231.1">
    <property type="nucleotide sequence ID" value="NZ_JAVLSM010000013.1"/>
</dbReference>
<keyword evidence="2" id="KW-1003">Cell membrane</keyword>
<dbReference type="Pfam" id="PF01810">
    <property type="entry name" value="LysE"/>
    <property type="match status" value="1"/>
</dbReference>
<dbReference type="InterPro" id="IPR001123">
    <property type="entry name" value="LeuE-type"/>
</dbReference>
<evidence type="ECO:0000256" key="3">
    <source>
        <dbReference type="ARBA" id="ARBA00022692"/>
    </source>
</evidence>
<reference evidence="7" key="1">
    <citation type="submission" date="2023-02" db="EMBL/GenBank/DDBJ databases">
        <title>Description of Herbaspirillum huttiense subsp. nephrolepsisexaltata and Herbaspirillum huttiense subsp. lycopersicon.</title>
        <authorList>
            <person name="Poudel M."/>
            <person name="Sharma A."/>
            <person name="Goss E."/>
            <person name="Tapia J.H."/>
            <person name="Harmon C.M."/>
            <person name="Jones J.B."/>
        </authorList>
    </citation>
    <scope>NUCLEOTIDE SEQUENCE</scope>
    <source>
        <strain evidence="7">NC40101</strain>
    </source>
</reference>
<dbReference type="GO" id="GO:0005886">
    <property type="term" value="C:plasma membrane"/>
    <property type="evidence" value="ECO:0007669"/>
    <property type="project" value="UniProtKB-SubCell"/>
</dbReference>
<dbReference type="PANTHER" id="PTHR30086:SF20">
    <property type="entry name" value="ARGININE EXPORTER PROTEIN ARGO-RELATED"/>
    <property type="match status" value="1"/>
</dbReference>
<keyword evidence="3 6" id="KW-0812">Transmembrane</keyword>
<dbReference type="PANTHER" id="PTHR30086">
    <property type="entry name" value="ARGININE EXPORTER PROTEIN ARGO"/>
    <property type="match status" value="1"/>
</dbReference>
<organism evidence="7">
    <name type="scientific">Herbaspirillum huttiense subsp. nephrolepidis</name>
    <dbReference type="NCBI Taxonomy" id="3075126"/>
    <lineage>
        <taxon>Bacteria</taxon>
        <taxon>Pseudomonadati</taxon>
        <taxon>Pseudomonadota</taxon>
        <taxon>Betaproteobacteria</taxon>
        <taxon>Burkholderiales</taxon>
        <taxon>Oxalobacteraceae</taxon>
        <taxon>Herbaspirillum</taxon>
    </lineage>
</organism>
<name>A0AAE4K802_9BURK</name>
<keyword evidence="5 6" id="KW-0472">Membrane</keyword>
<evidence type="ECO:0000256" key="5">
    <source>
        <dbReference type="ARBA" id="ARBA00023136"/>
    </source>
</evidence>
<evidence type="ECO:0000313" key="7">
    <source>
        <dbReference type="EMBL" id="MDT0337304.1"/>
    </source>
</evidence>
<keyword evidence="4 6" id="KW-1133">Transmembrane helix</keyword>
<evidence type="ECO:0000256" key="4">
    <source>
        <dbReference type="ARBA" id="ARBA00022989"/>
    </source>
</evidence>